<reference evidence="1" key="1">
    <citation type="journal article" date="2020" name="Stud. Mycol.">
        <title>101 Dothideomycetes genomes: a test case for predicting lifestyles and emergence of pathogens.</title>
        <authorList>
            <person name="Haridas S."/>
            <person name="Albert R."/>
            <person name="Binder M."/>
            <person name="Bloem J."/>
            <person name="Labutti K."/>
            <person name="Salamov A."/>
            <person name="Andreopoulos B."/>
            <person name="Baker S."/>
            <person name="Barry K."/>
            <person name="Bills G."/>
            <person name="Bluhm B."/>
            <person name="Cannon C."/>
            <person name="Castanera R."/>
            <person name="Culley D."/>
            <person name="Daum C."/>
            <person name="Ezra D."/>
            <person name="Gonzalez J."/>
            <person name="Henrissat B."/>
            <person name="Kuo A."/>
            <person name="Liang C."/>
            <person name="Lipzen A."/>
            <person name="Lutzoni F."/>
            <person name="Magnuson J."/>
            <person name="Mondo S."/>
            <person name="Nolan M."/>
            <person name="Ohm R."/>
            <person name="Pangilinan J."/>
            <person name="Park H.-J."/>
            <person name="Ramirez L."/>
            <person name="Alfaro M."/>
            <person name="Sun H."/>
            <person name="Tritt A."/>
            <person name="Yoshinaga Y."/>
            <person name="Zwiers L.-H."/>
            <person name="Turgeon B."/>
            <person name="Goodwin S."/>
            <person name="Spatafora J."/>
            <person name="Crous P."/>
            <person name="Grigoriev I."/>
        </authorList>
    </citation>
    <scope>NUCLEOTIDE SEQUENCE</scope>
    <source>
        <strain evidence="1">CBS 123094</strain>
    </source>
</reference>
<accession>A0A6A5WFS8</accession>
<organism evidence="1 2">
    <name type="scientific">Amniculicola lignicola CBS 123094</name>
    <dbReference type="NCBI Taxonomy" id="1392246"/>
    <lineage>
        <taxon>Eukaryota</taxon>
        <taxon>Fungi</taxon>
        <taxon>Dikarya</taxon>
        <taxon>Ascomycota</taxon>
        <taxon>Pezizomycotina</taxon>
        <taxon>Dothideomycetes</taxon>
        <taxon>Pleosporomycetidae</taxon>
        <taxon>Pleosporales</taxon>
        <taxon>Amniculicolaceae</taxon>
        <taxon>Amniculicola</taxon>
    </lineage>
</organism>
<evidence type="ECO:0000313" key="2">
    <source>
        <dbReference type="Proteomes" id="UP000799779"/>
    </source>
</evidence>
<gene>
    <name evidence="1" type="ORF">P154DRAFT_534810</name>
</gene>
<evidence type="ECO:0000313" key="1">
    <source>
        <dbReference type="EMBL" id="KAF2000482.1"/>
    </source>
</evidence>
<sequence length="771" mass="87221">MLTICKSYFLMSKPASSFQSSARPYPCYISIIACSRTYYLNRSSREARATVLQADRNRGVFPDMLVHFAVHRDDLFTALQRLVDASLGGPEYENPSNSLVLTKWKVDPPRKTLRALLKVESLVHVISQNSIDVFRTLFERHLPTQLVLRPSPIKPLGCDFVFVDCMNNQRYCIQHKFISTPDKAALVRYFSKLWHFLIFQNESSLTIFARPDVQITRASQINNVKQLTVDLESVSAAKGLQAFIKLHSGNVQLALSKFILRPVGGSNDDREEGQAQGNEGVPRGNLEKLQELASLFCDKFNDICYHLGELFCDLLGAHPLGGALIILKDWSDGDRQSWATNRQLETCPSPLLNKAGSPLPDCIVVRFQPHEEDASFVDSAMMFEAGVHRSTHVPVCSSRAFVYVAPAGGFQNNARGENFAVPDKFAVLPSTQCSWQDQLGACKICDGDGNTKERNWTYKQPTIDVREEKSNRRSLMSANFVADATRTIETYSFRDGSIHQYFLDLFKQGMCVMSVNSVLQSTWKHGAQRLVYEPTAQDRFFRRILRTKTPTKKYPSPGTLQAAIEEKQKSLGTTAVAAAKALMADENWGITLRDHIRDFNSEFDEDIHCDHCQHADNCRFFRPEIWSPLMHENICIQCKKQNSKDICTFNKVSPKVHKQVRRIVGFRRHVPCNLCWRNRLGCDNEESCANCTRNGDTCLREMCDAYDEQFNQSFCTLVTCDHLHIDDGYTNATEQPRTVDGCDMRALELQLANSSGQRAANKSRRPATANK</sequence>
<keyword evidence="2" id="KW-1185">Reference proteome</keyword>
<name>A0A6A5WFS8_9PLEO</name>
<dbReference type="EMBL" id="ML977589">
    <property type="protein sequence ID" value="KAF2000482.1"/>
    <property type="molecule type" value="Genomic_DNA"/>
</dbReference>
<dbReference type="Proteomes" id="UP000799779">
    <property type="component" value="Unassembled WGS sequence"/>
</dbReference>
<dbReference type="AlphaFoldDB" id="A0A6A5WFS8"/>
<dbReference type="PROSITE" id="PS51257">
    <property type="entry name" value="PROKAR_LIPOPROTEIN"/>
    <property type="match status" value="1"/>
</dbReference>
<proteinExistence type="predicted"/>
<protein>
    <submittedName>
        <fullName evidence="1">Uncharacterized protein</fullName>
    </submittedName>
</protein>